<protein>
    <recommendedName>
        <fullName evidence="10">Integrase catalytic domain-containing protein</fullName>
    </recommendedName>
</protein>
<dbReference type="PANTHER" id="PTHR42648:SF11">
    <property type="entry name" value="TRANSPOSON TY4-P GAG-POL POLYPROTEIN"/>
    <property type="match status" value="1"/>
</dbReference>
<keyword evidence="8" id="KW-0808">Transferase</keyword>
<evidence type="ECO:0000259" key="10">
    <source>
        <dbReference type="PROSITE" id="PS50994"/>
    </source>
</evidence>
<dbReference type="PANTHER" id="PTHR42648">
    <property type="entry name" value="TRANSPOSASE, PUTATIVE-RELATED"/>
    <property type="match status" value="1"/>
</dbReference>
<dbReference type="InterPro" id="IPR012337">
    <property type="entry name" value="RNaseH-like_sf"/>
</dbReference>
<evidence type="ECO:0000256" key="7">
    <source>
        <dbReference type="ARBA" id="ARBA00022918"/>
    </source>
</evidence>
<dbReference type="EMBL" id="DAKRPA010000164">
    <property type="protein sequence ID" value="DAZ96543.1"/>
    <property type="molecule type" value="Genomic_DNA"/>
</dbReference>
<dbReference type="GO" id="GO:0003887">
    <property type="term" value="F:DNA-directed DNA polymerase activity"/>
    <property type="evidence" value="ECO:0007669"/>
    <property type="project" value="UniProtKB-KW"/>
</dbReference>
<keyword evidence="3" id="KW-0255">Endonuclease</keyword>
<dbReference type="InterPro" id="IPR036397">
    <property type="entry name" value="RNaseH_sf"/>
</dbReference>
<evidence type="ECO:0000256" key="3">
    <source>
        <dbReference type="ARBA" id="ARBA00022759"/>
    </source>
</evidence>
<name>A0AAV2YRX3_9STRA</name>
<dbReference type="Proteomes" id="UP001146120">
    <property type="component" value="Unassembled WGS sequence"/>
</dbReference>
<organism evidence="11 12">
    <name type="scientific">Lagenidium giganteum</name>
    <dbReference type="NCBI Taxonomy" id="4803"/>
    <lineage>
        <taxon>Eukaryota</taxon>
        <taxon>Sar</taxon>
        <taxon>Stramenopiles</taxon>
        <taxon>Oomycota</taxon>
        <taxon>Peronosporomycetes</taxon>
        <taxon>Pythiales</taxon>
        <taxon>Pythiaceae</taxon>
    </lineage>
</organism>
<dbReference type="GO" id="GO:0004519">
    <property type="term" value="F:endonuclease activity"/>
    <property type="evidence" value="ECO:0007669"/>
    <property type="project" value="UniProtKB-KW"/>
</dbReference>
<keyword evidence="7" id="KW-0695">RNA-directed DNA polymerase</keyword>
<comment type="caution">
    <text evidence="11">The sequence shown here is derived from an EMBL/GenBank/DDBJ whole genome shotgun (WGS) entry which is preliminary data.</text>
</comment>
<dbReference type="Pfam" id="PF00665">
    <property type="entry name" value="rve"/>
    <property type="match status" value="1"/>
</dbReference>
<dbReference type="GO" id="GO:0016787">
    <property type="term" value="F:hydrolase activity"/>
    <property type="evidence" value="ECO:0007669"/>
    <property type="project" value="UniProtKB-KW"/>
</dbReference>
<dbReference type="PROSITE" id="PS50994">
    <property type="entry name" value="INTEGRASE"/>
    <property type="match status" value="1"/>
</dbReference>
<dbReference type="GO" id="GO:0003676">
    <property type="term" value="F:nucleic acid binding"/>
    <property type="evidence" value="ECO:0007669"/>
    <property type="project" value="InterPro"/>
</dbReference>
<keyword evidence="8" id="KW-0548">Nucleotidyltransferase</keyword>
<dbReference type="GO" id="GO:0006310">
    <property type="term" value="P:DNA recombination"/>
    <property type="evidence" value="ECO:0007669"/>
    <property type="project" value="UniProtKB-KW"/>
</dbReference>
<proteinExistence type="predicted"/>
<dbReference type="SUPFAM" id="SSF53098">
    <property type="entry name" value="Ribonuclease H-like"/>
    <property type="match status" value="1"/>
</dbReference>
<dbReference type="InterPro" id="IPR001584">
    <property type="entry name" value="Integrase_cat-core"/>
</dbReference>
<dbReference type="GO" id="GO:0015074">
    <property type="term" value="P:DNA integration"/>
    <property type="evidence" value="ECO:0007669"/>
    <property type="project" value="UniProtKB-KW"/>
</dbReference>
<reference evidence="11" key="1">
    <citation type="submission" date="2022-11" db="EMBL/GenBank/DDBJ databases">
        <authorList>
            <person name="Morgan W.R."/>
            <person name="Tartar A."/>
        </authorList>
    </citation>
    <scope>NUCLEOTIDE SEQUENCE</scope>
    <source>
        <strain evidence="11">ARSEF 373</strain>
    </source>
</reference>
<dbReference type="InterPro" id="IPR039537">
    <property type="entry name" value="Retrotran_Ty1/copia-like"/>
</dbReference>
<keyword evidence="9" id="KW-0233">DNA recombination</keyword>
<keyword evidence="12" id="KW-1185">Reference proteome</keyword>
<accession>A0AAV2YRX3</accession>
<keyword evidence="8" id="KW-0239">DNA-directed DNA polymerase</keyword>
<dbReference type="AlphaFoldDB" id="A0AAV2YRX3"/>
<evidence type="ECO:0000256" key="5">
    <source>
        <dbReference type="ARBA" id="ARBA00022842"/>
    </source>
</evidence>
<reference evidence="11" key="2">
    <citation type="journal article" date="2023" name="Microbiol Resour">
        <title>Decontamination and Annotation of the Draft Genome Sequence of the Oomycete Lagenidium giganteum ARSEF 373.</title>
        <authorList>
            <person name="Morgan W.R."/>
            <person name="Tartar A."/>
        </authorList>
    </citation>
    <scope>NUCLEOTIDE SEQUENCE</scope>
    <source>
        <strain evidence="11">ARSEF 373</strain>
    </source>
</reference>
<evidence type="ECO:0000313" key="12">
    <source>
        <dbReference type="Proteomes" id="UP001146120"/>
    </source>
</evidence>
<dbReference type="GO" id="GO:0046872">
    <property type="term" value="F:metal ion binding"/>
    <property type="evidence" value="ECO:0007669"/>
    <property type="project" value="UniProtKB-KW"/>
</dbReference>
<dbReference type="GO" id="GO:0003964">
    <property type="term" value="F:RNA-directed DNA polymerase activity"/>
    <property type="evidence" value="ECO:0007669"/>
    <property type="project" value="UniProtKB-KW"/>
</dbReference>
<evidence type="ECO:0000256" key="6">
    <source>
        <dbReference type="ARBA" id="ARBA00022908"/>
    </source>
</evidence>
<feature type="domain" description="Integrase catalytic" evidence="10">
    <location>
        <begin position="67"/>
        <end position="242"/>
    </location>
</feature>
<keyword evidence="1" id="KW-0540">Nuclease</keyword>
<gene>
    <name evidence="11" type="ORF">N0F65_011220</name>
</gene>
<evidence type="ECO:0000256" key="4">
    <source>
        <dbReference type="ARBA" id="ARBA00022801"/>
    </source>
</evidence>
<keyword evidence="6" id="KW-0229">DNA integration</keyword>
<evidence type="ECO:0000256" key="2">
    <source>
        <dbReference type="ARBA" id="ARBA00022723"/>
    </source>
</evidence>
<dbReference type="Gene3D" id="3.30.420.10">
    <property type="entry name" value="Ribonuclease H-like superfamily/Ribonuclease H"/>
    <property type="match status" value="1"/>
</dbReference>
<keyword evidence="5" id="KW-0460">Magnesium</keyword>
<sequence length="297" mass="33506">MRTSSDDMVTLTDVLFVPELDRRLISIPAMTAKGASVTFVNDECLVSHGGESILRGCARGKMTASPYPHHPGSNLKTSNLREVVHSDVMGPMKPTSKGGAKYVVVFVDDFSRFVHVSKIKAKSEVFEKFKEYKQLVETQTNARICCLHTDNGGEYENKKFRQYCAEHGIVRQTSAPYSPQQNGLAENMNRSLVDMSRSLLAYMHMDKLWWGGALSTAAHIINRVPNTLRPQCSPFEVFNGHKPSLSEFRVFGARGYFHLDRSKRSKWESKAHRCVFLGTRMDQKHGGSGMKKPSDWW</sequence>
<evidence type="ECO:0000313" key="11">
    <source>
        <dbReference type="EMBL" id="DAZ96543.1"/>
    </source>
</evidence>
<keyword evidence="4" id="KW-0378">Hydrolase</keyword>
<evidence type="ECO:0000256" key="8">
    <source>
        <dbReference type="ARBA" id="ARBA00022932"/>
    </source>
</evidence>
<evidence type="ECO:0000256" key="9">
    <source>
        <dbReference type="ARBA" id="ARBA00023172"/>
    </source>
</evidence>
<keyword evidence="2" id="KW-0479">Metal-binding</keyword>
<evidence type="ECO:0000256" key="1">
    <source>
        <dbReference type="ARBA" id="ARBA00022722"/>
    </source>
</evidence>